<dbReference type="AlphaFoldDB" id="A0AAU9AEB5"/>
<evidence type="ECO:0000313" key="1">
    <source>
        <dbReference type="EMBL" id="BAV96298.1"/>
    </source>
</evidence>
<dbReference type="Gene3D" id="1.10.260.40">
    <property type="entry name" value="lambda repressor-like DNA-binding domains"/>
    <property type="match status" value="1"/>
</dbReference>
<accession>A0AAU9AEB5</accession>
<dbReference type="InterPro" id="IPR010982">
    <property type="entry name" value="Lambda_DNA-bd_dom_sf"/>
</dbReference>
<dbReference type="EMBL" id="AP014940">
    <property type="protein sequence ID" value="BAV96298.1"/>
    <property type="molecule type" value="Genomic_DNA"/>
</dbReference>
<organism evidence="1 2">
    <name type="scientific">Lysobacter enzymogenes</name>
    <dbReference type="NCBI Taxonomy" id="69"/>
    <lineage>
        <taxon>Bacteria</taxon>
        <taxon>Pseudomonadati</taxon>
        <taxon>Pseudomonadota</taxon>
        <taxon>Gammaproteobacteria</taxon>
        <taxon>Lysobacterales</taxon>
        <taxon>Lysobacteraceae</taxon>
        <taxon>Lysobacter</taxon>
    </lineage>
</organism>
<proteinExistence type="predicted"/>
<name>A0AAU9AEB5_LYSEN</name>
<sequence length="96" mass="10316">MSAPGSPATAAIPLQRFEFVVAQANLAVARNWADSLGVPLAYLYADNADLAEVILAFGLLPESEQRRFALELKARISLPATKPRPACSTPAARRPR</sequence>
<dbReference type="Proteomes" id="UP000218824">
    <property type="component" value="Chromosome"/>
</dbReference>
<reference evidence="1 2" key="1">
    <citation type="journal article" date="2017" name="DNA Res.">
        <title>Complete genome sequence and expression profile of the commercial lytic enzyme producer Lysobacter enzymogenes M497-1.</title>
        <authorList>
            <person name="Takami H."/>
            <person name="Toyoda A."/>
            <person name="Uchiyama I."/>
            <person name="Itoh T."/>
            <person name="Takaki Y."/>
            <person name="Arai W."/>
            <person name="Nishi S."/>
            <person name="Kawai M."/>
            <person name="Shinya K."/>
            <person name="Ikeda H."/>
        </authorList>
    </citation>
    <scope>NUCLEOTIDE SEQUENCE [LARGE SCALE GENOMIC DNA]</scope>
    <source>
        <strain evidence="1 2">M497-1</strain>
    </source>
</reference>
<dbReference type="GO" id="GO:0003677">
    <property type="term" value="F:DNA binding"/>
    <property type="evidence" value="ECO:0007669"/>
    <property type="project" value="InterPro"/>
</dbReference>
<protein>
    <submittedName>
        <fullName evidence="1">Transcriptional regulator</fullName>
    </submittedName>
</protein>
<evidence type="ECO:0000313" key="2">
    <source>
        <dbReference type="Proteomes" id="UP000218824"/>
    </source>
</evidence>
<dbReference type="KEGG" id="lem:LEN_0811"/>
<gene>
    <name evidence="1" type="ORF">LEN_0811</name>
</gene>